<sequence>MTGGYRHHHNRHRHRRPDSVATNGSLDLSRVTVDANGDERRTEDGNGS</sequence>
<dbReference type="RefSeq" id="WP_338004283.1">
    <property type="nucleotide sequence ID" value="NZ_JAOPKA010000008.1"/>
</dbReference>
<evidence type="ECO:0000256" key="1">
    <source>
        <dbReference type="SAM" id="MobiDB-lite"/>
    </source>
</evidence>
<dbReference type="EMBL" id="JAOPKA010000008">
    <property type="protein sequence ID" value="MCU4742461.1"/>
    <property type="molecule type" value="Genomic_DNA"/>
</dbReference>
<evidence type="ECO:0000313" key="4">
    <source>
        <dbReference type="Proteomes" id="UP001320972"/>
    </source>
</evidence>
<evidence type="ECO:0000313" key="5">
    <source>
        <dbReference type="Proteomes" id="UP001321018"/>
    </source>
</evidence>
<reference evidence="2 4" key="1">
    <citation type="submission" date="2022-09" db="EMBL/GenBank/DDBJ databases">
        <title>Enrichment on poylsaccharides allowed isolation of novel metabolic and taxonomic groups of Haloarchaea.</title>
        <authorList>
            <person name="Sorokin D.Y."/>
            <person name="Elcheninov A.G."/>
            <person name="Khizhniak T.V."/>
            <person name="Kolganova T.V."/>
            <person name="Kublanov I.V."/>
        </authorList>
    </citation>
    <scope>NUCLEOTIDE SEQUENCE</scope>
    <source>
        <strain evidence="3 4">AArc-m2/3/4</strain>
        <strain evidence="2">AArc-xg1-1</strain>
    </source>
</reference>
<comment type="caution">
    <text evidence="2">The sequence shown here is derived from an EMBL/GenBank/DDBJ whole genome shotgun (WGS) entry which is preliminary data.</text>
</comment>
<feature type="compositionally biased region" description="Basic residues" evidence="1">
    <location>
        <begin position="1"/>
        <end position="16"/>
    </location>
</feature>
<accession>A0AAP3E2A7</accession>
<feature type="region of interest" description="Disordered" evidence="1">
    <location>
        <begin position="1"/>
        <end position="48"/>
    </location>
</feature>
<evidence type="ECO:0000313" key="3">
    <source>
        <dbReference type="EMBL" id="MCU4973486.1"/>
    </source>
</evidence>
<dbReference type="AlphaFoldDB" id="A0AAP3E2A7"/>
<protein>
    <submittedName>
        <fullName evidence="2">Uncharacterized protein</fullName>
    </submittedName>
</protein>
<organism evidence="2 5">
    <name type="scientific">Natronoglomus mannanivorans</name>
    <dbReference type="NCBI Taxonomy" id="2979990"/>
    <lineage>
        <taxon>Archaea</taxon>
        <taxon>Methanobacteriati</taxon>
        <taxon>Methanobacteriota</taxon>
        <taxon>Stenosarchaea group</taxon>
        <taxon>Halobacteria</taxon>
        <taxon>Halobacteriales</taxon>
        <taxon>Natrialbaceae</taxon>
        <taxon>Natronoglomus</taxon>
    </lineage>
</organism>
<dbReference type="EMBL" id="JAOPKB010000006">
    <property type="protein sequence ID" value="MCU4973486.1"/>
    <property type="molecule type" value="Genomic_DNA"/>
</dbReference>
<feature type="compositionally biased region" description="Basic and acidic residues" evidence="1">
    <location>
        <begin position="37"/>
        <end position="48"/>
    </location>
</feature>
<proteinExistence type="predicted"/>
<name>A0AAP3E2A7_9EURY</name>
<keyword evidence="4" id="KW-1185">Reference proteome</keyword>
<dbReference type="Proteomes" id="UP001321018">
    <property type="component" value="Unassembled WGS sequence"/>
</dbReference>
<evidence type="ECO:0000313" key="2">
    <source>
        <dbReference type="EMBL" id="MCU4742461.1"/>
    </source>
</evidence>
<gene>
    <name evidence="3" type="ORF">OB955_12125</name>
    <name evidence="2" type="ORF">OB960_13760</name>
</gene>
<dbReference type="Proteomes" id="UP001320972">
    <property type="component" value="Unassembled WGS sequence"/>
</dbReference>